<feature type="transmembrane region" description="Helical" evidence="1">
    <location>
        <begin position="226"/>
        <end position="246"/>
    </location>
</feature>
<keyword evidence="3" id="KW-1185">Reference proteome</keyword>
<evidence type="ECO:0000256" key="1">
    <source>
        <dbReference type="SAM" id="Phobius"/>
    </source>
</evidence>
<feature type="transmembrane region" description="Helical" evidence="1">
    <location>
        <begin position="129"/>
        <end position="148"/>
    </location>
</feature>
<comment type="caution">
    <text evidence="2">The sequence shown here is derived from an EMBL/GenBank/DDBJ whole genome shotgun (WGS) entry which is preliminary data.</text>
</comment>
<protein>
    <submittedName>
        <fullName evidence="2">Uncharacterized protein</fullName>
    </submittedName>
</protein>
<keyword evidence="1" id="KW-0472">Membrane</keyword>
<feature type="transmembrane region" description="Helical" evidence="1">
    <location>
        <begin position="44"/>
        <end position="66"/>
    </location>
</feature>
<feature type="transmembrane region" description="Helical" evidence="1">
    <location>
        <begin position="170"/>
        <end position="189"/>
    </location>
</feature>
<accession>A0ABN2F2E0</accession>
<keyword evidence="1" id="KW-1133">Transmembrane helix</keyword>
<proteinExistence type="predicted"/>
<gene>
    <name evidence="2" type="ORF">GCM10009744_11560</name>
</gene>
<feature type="transmembrane region" description="Helical" evidence="1">
    <location>
        <begin position="12"/>
        <end position="32"/>
    </location>
</feature>
<feature type="transmembrane region" description="Helical" evidence="1">
    <location>
        <begin position="73"/>
        <end position="91"/>
    </location>
</feature>
<name>A0ABN2F2E0_9ACTN</name>
<dbReference type="Proteomes" id="UP001501319">
    <property type="component" value="Unassembled WGS sequence"/>
</dbReference>
<reference evidence="2 3" key="1">
    <citation type="journal article" date="2019" name="Int. J. Syst. Evol. Microbiol.">
        <title>The Global Catalogue of Microorganisms (GCM) 10K type strain sequencing project: providing services to taxonomists for standard genome sequencing and annotation.</title>
        <authorList>
            <consortium name="The Broad Institute Genomics Platform"/>
            <consortium name="The Broad Institute Genome Sequencing Center for Infectious Disease"/>
            <person name="Wu L."/>
            <person name="Ma J."/>
        </authorList>
    </citation>
    <scope>NUCLEOTIDE SEQUENCE [LARGE SCALE GENOMIC DNA]</scope>
    <source>
        <strain evidence="2 3">JCM 14306</strain>
    </source>
</reference>
<keyword evidence="1" id="KW-0812">Transmembrane</keyword>
<feature type="transmembrane region" description="Helical" evidence="1">
    <location>
        <begin position="194"/>
        <end position="214"/>
    </location>
</feature>
<dbReference type="EMBL" id="BAAANE010000003">
    <property type="protein sequence ID" value="GAA1625417.1"/>
    <property type="molecule type" value="Genomic_DNA"/>
</dbReference>
<evidence type="ECO:0000313" key="3">
    <source>
        <dbReference type="Proteomes" id="UP001501319"/>
    </source>
</evidence>
<feature type="transmembrane region" description="Helical" evidence="1">
    <location>
        <begin position="97"/>
        <end position="117"/>
    </location>
</feature>
<sequence>MLGDVSNSRQTIARSLAIFYALLWLLPGFAIIDLTVTWSSSWPVMLEAGWGLLFGALVAAPFVALARTPDSTPAILQLTVVCLLVAIAAALSLNWQAAAHAAVLAVQIASIVLARSARSWSGLGPPRRSVPLTVLAVLGFGPWIAYAFEMFAADRENRPDSDITNGVDHYSIQGALALALVALTALAAWWPRQFLLGAGGVAVAAMYLGIVSAAHQGTAGGFSTAWSWAAVLWGAGVGGAALLPHLDRARAVPGRP</sequence>
<organism evidence="2 3">
    <name type="scientific">Kribbella alba</name>
    <dbReference type="NCBI Taxonomy" id="190197"/>
    <lineage>
        <taxon>Bacteria</taxon>
        <taxon>Bacillati</taxon>
        <taxon>Actinomycetota</taxon>
        <taxon>Actinomycetes</taxon>
        <taxon>Propionibacteriales</taxon>
        <taxon>Kribbellaceae</taxon>
        <taxon>Kribbella</taxon>
    </lineage>
</organism>
<evidence type="ECO:0000313" key="2">
    <source>
        <dbReference type="EMBL" id="GAA1625417.1"/>
    </source>
</evidence>